<dbReference type="GO" id="GO:0016763">
    <property type="term" value="F:pentosyltransferase activity"/>
    <property type="evidence" value="ECO:0007669"/>
    <property type="project" value="TreeGrafter"/>
</dbReference>
<evidence type="ECO:0000256" key="3">
    <source>
        <dbReference type="ARBA" id="ARBA00022676"/>
    </source>
</evidence>
<evidence type="ECO:0000256" key="7">
    <source>
        <dbReference type="ARBA" id="ARBA00023136"/>
    </source>
</evidence>
<dbReference type="Proteomes" id="UP000007842">
    <property type="component" value="Plasmid pSCATT"/>
</dbReference>
<evidence type="ECO:0000256" key="6">
    <source>
        <dbReference type="ARBA" id="ARBA00022989"/>
    </source>
</evidence>
<accession>G8XHR1</accession>
<dbReference type="KEGG" id="scy:SCATT_p07330"/>
<accession>F8JIY8</accession>
<proteinExistence type="predicted"/>
<feature type="transmembrane region" description="Helical" evidence="8">
    <location>
        <begin position="182"/>
        <end position="208"/>
    </location>
</feature>
<keyword evidence="4" id="KW-0808">Transferase</keyword>
<comment type="subcellular location">
    <subcellularLocation>
        <location evidence="1">Cell membrane</location>
        <topology evidence="1">Multi-pass membrane protein</topology>
    </subcellularLocation>
</comment>
<dbReference type="AlphaFoldDB" id="F8JIY8"/>
<dbReference type="RefSeq" id="WP_014151453.1">
    <property type="nucleotide sequence ID" value="NC_016113.1"/>
</dbReference>
<evidence type="ECO:0000313" key="9">
    <source>
        <dbReference type="EMBL" id="AEW98926.1"/>
    </source>
</evidence>
<dbReference type="KEGG" id="sct:SCAT_p1004"/>
<evidence type="ECO:0000256" key="8">
    <source>
        <dbReference type="SAM" id="Phobius"/>
    </source>
</evidence>
<keyword evidence="7 8" id="KW-0472">Membrane</keyword>
<dbReference type="PATRIC" id="fig|1003195.11.peg.962"/>
<dbReference type="EMBL" id="CP003229">
    <property type="protein sequence ID" value="AEW98926.1"/>
    <property type="molecule type" value="Genomic_DNA"/>
</dbReference>
<geneLocation type="plasmid" evidence="9 10">
    <name>pSCATT</name>
</geneLocation>
<keyword evidence="5 8" id="KW-0812">Transmembrane</keyword>
<feature type="transmembrane region" description="Helical" evidence="8">
    <location>
        <begin position="29"/>
        <end position="49"/>
    </location>
</feature>
<evidence type="ECO:0000256" key="5">
    <source>
        <dbReference type="ARBA" id="ARBA00022692"/>
    </source>
</evidence>
<feature type="transmembrane region" description="Helical" evidence="8">
    <location>
        <begin position="86"/>
        <end position="105"/>
    </location>
</feature>
<keyword evidence="2" id="KW-1003">Cell membrane</keyword>
<evidence type="ECO:0008006" key="11">
    <source>
        <dbReference type="Google" id="ProtNLM"/>
    </source>
</evidence>
<name>F8JIY8_STREN</name>
<keyword evidence="10" id="KW-1185">Reference proteome</keyword>
<organism evidence="9 10">
    <name type="scientific">Streptantibioticus cattleyicolor (strain ATCC 35852 / DSM 46488 / JCM 4925 / NBRC 14057 / NRRL 8057)</name>
    <name type="common">Streptomyces cattleya</name>
    <dbReference type="NCBI Taxonomy" id="1003195"/>
    <lineage>
        <taxon>Bacteria</taxon>
        <taxon>Bacillati</taxon>
        <taxon>Actinomycetota</taxon>
        <taxon>Actinomycetes</taxon>
        <taxon>Kitasatosporales</taxon>
        <taxon>Streptomycetaceae</taxon>
        <taxon>Streptantibioticus</taxon>
    </lineage>
</organism>
<keyword evidence="9" id="KW-0614">Plasmid</keyword>
<keyword evidence="6 8" id="KW-1133">Transmembrane helix</keyword>
<feature type="transmembrane region" description="Helical" evidence="8">
    <location>
        <begin position="314"/>
        <end position="333"/>
    </location>
</feature>
<feature type="transmembrane region" description="Helical" evidence="8">
    <location>
        <begin position="259"/>
        <end position="276"/>
    </location>
</feature>
<dbReference type="PANTHER" id="PTHR33908:SF3">
    <property type="entry name" value="UNDECAPRENYL PHOSPHATE-ALPHA-4-AMINO-4-DEOXY-L-ARABINOSE ARABINOSYL TRANSFERASE"/>
    <property type="match status" value="1"/>
</dbReference>
<sequence length="519" mass="54790">MVTLRAETGAPVTAGPGTRWTAPRRAGRAAWWPRAAPAVLALAIGLWGIDRHGSVWRDEAASYEVARRSLAEIWHMLGSVDAVHGLYYLLLHCLFTVFPGGLVALRLPSVLAIAAAATGTAALGRRLAGPRVGLAAGLVFPVIPEVQRYAQEGRSYALVCAVVVAATHLLLRAVAANSPLRWAGYSVTVLVACLLHEFAVLALLAHGVTLAVTRTPFRALRAWGVAVAVAAAGLAPLAAVSCRQSAQVAWIPPVGPRGLLGFATLALTGLGCALVARGVKGIGRLCAVALPLLLVPPAALLLVSLLDRVYVGRYVFYAEVGLALLLGAAVEAVRRIAVRRGVPRGWPVAVVAATALALLPYSVRLRTAQSRTDDVAAAARVVRQYAAPGAGVLFIPAERRESAVAFPRDYRGVADLALDRDAVTSGTLVGTEVPAGAIGERMRATSRVITVTDPAARPGPGDTPQDAAKWRALRHDFEPCDRSRVPGLVVTEYVRRGACRPAFPHRTRARGPEPRARRR</sequence>
<feature type="transmembrane region" description="Helical" evidence="8">
    <location>
        <begin position="220"/>
        <end position="239"/>
    </location>
</feature>
<evidence type="ECO:0000256" key="2">
    <source>
        <dbReference type="ARBA" id="ARBA00022475"/>
    </source>
</evidence>
<evidence type="ECO:0000256" key="1">
    <source>
        <dbReference type="ARBA" id="ARBA00004651"/>
    </source>
</evidence>
<dbReference type="GO" id="GO:0009103">
    <property type="term" value="P:lipopolysaccharide biosynthetic process"/>
    <property type="evidence" value="ECO:0007669"/>
    <property type="project" value="UniProtKB-ARBA"/>
</dbReference>
<dbReference type="GO" id="GO:0005886">
    <property type="term" value="C:plasma membrane"/>
    <property type="evidence" value="ECO:0007669"/>
    <property type="project" value="UniProtKB-SubCell"/>
</dbReference>
<dbReference type="GO" id="GO:0010041">
    <property type="term" value="P:response to iron(III) ion"/>
    <property type="evidence" value="ECO:0007669"/>
    <property type="project" value="TreeGrafter"/>
</dbReference>
<protein>
    <recommendedName>
        <fullName evidence="11">Mannosyltransferase</fullName>
    </recommendedName>
</protein>
<keyword evidence="3" id="KW-0328">Glycosyltransferase</keyword>
<dbReference type="InterPro" id="IPR050297">
    <property type="entry name" value="LipidA_mod_glycosyltrf_83"/>
</dbReference>
<reference evidence="10" key="1">
    <citation type="submission" date="2011-12" db="EMBL/GenBank/DDBJ databases">
        <title>Complete genome sequence of Streptomyces cattleya strain DSM 46488.</title>
        <authorList>
            <person name="Ou H.-Y."/>
            <person name="Li P."/>
            <person name="Zhao C."/>
            <person name="O'Hagan D."/>
            <person name="Deng Z."/>
        </authorList>
    </citation>
    <scope>NUCLEOTIDE SEQUENCE [LARGE SCALE GENOMIC DNA]</scope>
    <source>
        <strain evidence="10">ATCC 35852 / DSM 46488 / JCM 4925 / NBRC 14057 / NRRL 8057</strain>
        <plasmid evidence="10">Plasmid pSCATT</plasmid>
    </source>
</reference>
<evidence type="ECO:0000313" key="10">
    <source>
        <dbReference type="Proteomes" id="UP000007842"/>
    </source>
</evidence>
<feature type="transmembrane region" description="Helical" evidence="8">
    <location>
        <begin position="156"/>
        <end position="176"/>
    </location>
</feature>
<dbReference type="OrthoDB" id="5318634at2"/>
<evidence type="ECO:0000256" key="4">
    <source>
        <dbReference type="ARBA" id="ARBA00022679"/>
    </source>
</evidence>
<feature type="transmembrane region" description="Helical" evidence="8">
    <location>
        <begin position="345"/>
        <end position="363"/>
    </location>
</feature>
<gene>
    <name evidence="9" type="ordered locus">SCATT_p07330</name>
</gene>
<feature type="transmembrane region" description="Helical" evidence="8">
    <location>
        <begin position="283"/>
        <end position="302"/>
    </location>
</feature>
<dbReference type="PANTHER" id="PTHR33908">
    <property type="entry name" value="MANNOSYLTRANSFERASE YKCB-RELATED"/>
    <property type="match status" value="1"/>
</dbReference>
<dbReference type="HOGENOM" id="CLU_024191_1_0_11"/>